<keyword evidence="8" id="KW-0472">Membrane</keyword>
<dbReference type="InterPro" id="IPR050739">
    <property type="entry name" value="MFP"/>
</dbReference>
<dbReference type="SUPFAM" id="SSF111369">
    <property type="entry name" value="HlyD-like secretion proteins"/>
    <property type="match status" value="1"/>
</dbReference>
<evidence type="ECO:0000256" key="8">
    <source>
        <dbReference type="ARBA" id="ARBA00023136"/>
    </source>
</evidence>
<proteinExistence type="inferred from homology"/>
<evidence type="ECO:0000256" key="10">
    <source>
        <dbReference type="SAM" id="MobiDB-lite"/>
    </source>
</evidence>
<dbReference type="InterPro" id="IPR010129">
    <property type="entry name" value="T1SS_HlyD"/>
</dbReference>
<evidence type="ECO:0000256" key="5">
    <source>
        <dbReference type="ARBA" id="ARBA00022519"/>
    </source>
</evidence>
<dbReference type="InterPro" id="IPR058982">
    <property type="entry name" value="Beta-barrel_AprE"/>
</dbReference>
<dbReference type="RefSeq" id="WP_252772098.1">
    <property type="nucleotide sequence ID" value="NZ_JAMXMC010000017.1"/>
</dbReference>
<evidence type="ECO:0000313" key="14">
    <source>
        <dbReference type="Proteomes" id="UP001204851"/>
    </source>
</evidence>
<dbReference type="PANTHER" id="PTHR30386">
    <property type="entry name" value="MEMBRANE FUSION SUBUNIT OF EMRAB-TOLC MULTIDRUG EFFLUX PUMP"/>
    <property type="match status" value="1"/>
</dbReference>
<dbReference type="InterPro" id="IPR058625">
    <property type="entry name" value="MdtA-like_BSH"/>
</dbReference>
<feature type="domain" description="Multidrug resistance protein MdtA-like barrel-sandwich hybrid" evidence="11">
    <location>
        <begin position="131"/>
        <end position="331"/>
    </location>
</feature>
<dbReference type="Pfam" id="PF26002">
    <property type="entry name" value="Beta-barrel_AprE"/>
    <property type="match status" value="1"/>
</dbReference>
<name>A0ABT1BT88_9BURK</name>
<dbReference type="EMBL" id="JAMXMC010000017">
    <property type="protein sequence ID" value="MCO5979144.1"/>
    <property type="molecule type" value="Genomic_DNA"/>
</dbReference>
<comment type="caution">
    <text evidence="13">The sequence shown here is derived from an EMBL/GenBank/DDBJ whole genome shotgun (WGS) entry which is preliminary data.</text>
</comment>
<keyword evidence="7" id="KW-1133">Transmembrane helix</keyword>
<dbReference type="Gene3D" id="2.40.30.170">
    <property type="match status" value="1"/>
</dbReference>
<comment type="similarity">
    <text evidence="2 9">Belongs to the membrane fusion protein (MFP) (TC 8.A.1) family.</text>
</comment>
<comment type="subcellular location">
    <subcellularLocation>
        <location evidence="1 9">Cell inner membrane</location>
        <topology evidence="1 9">Single-pass membrane protein</topology>
    </subcellularLocation>
</comment>
<keyword evidence="14" id="KW-1185">Reference proteome</keyword>
<evidence type="ECO:0000256" key="2">
    <source>
        <dbReference type="ARBA" id="ARBA00009477"/>
    </source>
</evidence>
<keyword evidence="3 9" id="KW-0813">Transport</keyword>
<dbReference type="PANTHER" id="PTHR30386:SF26">
    <property type="entry name" value="TRANSPORT PROTEIN COMB"/>
    <property type="match status" value="1"/>
</dbReference>
<evidence type="ECO:0000256" key="9">
    <source>
        <dbReference type="RuleBase" id="RU365093"/>
    </source>
</evidence>
<accession>A0ABT1BT88</accession>
<dbReference type="Proteomes" id="UP001204851">
    <property type="component" value="Unassembled WGS sequence"/>
</dbReference>
<feature type="region of interest" description="Disordered" evidence="10">
    <location>
        <begin position="1"/>
        <end position="55"/>
    </location>
</feature>
<evidence type="ECO:0000256" key="4">
    <source>
        <dbReference type="ARBA" id="ARBA00022475"/>
    </source>
</evidence>
<organism evidence="13 14">
    <name type="scientific">Ideonella oryzae</name>
    <dbReference type="NCBI Taxonomy" id="2937441"/>
    <lineage>
        <taxon>Bacteria</taxon>
        <taxon>Pseudomonadati</taxon>
        <taxon>Pseudomonadota</taxon>
        <taxon>Betaproteobacteria</taxon>
        <taxon>Burkholderiales</taxon>
        <taxon>Sphaerotilaceae</taxon>
        <taxon>Ideonella</taxon>
    </lineage>
</organism>
<dbReference type="Pfam" id="PF25917">
    <property type="entry name" value="BSH_RND"/>
    <property type="match status" value="1"/>
</dbReference>
<dbReference type="PRINTS" id="PR01490">
    <property type="entry name" value="RTXTOXIND"/>
</dbReference>
<evidence type="ECO:0000259" key="12">
    <source>
        <dbReference type="Pfam" id="PF26002"/>
    </source>
</evidence>
<evidence type="ECO:0000256" key="1">
    <source>
        <dbReference type="ARBA" id="ARBA00004377"/>
    </source>
</evidence>
<reference evidence="13 14" key="1">
    <citation type="submission" date="2022-06" db="EMBL/GenBank/DDBJ databases">
        <title>Ideonella sp. NS12-5 Genome sequencing and assembly.</title>
        <authorList>
            <person name="Jung Y."/>
        </authorList>
    </citation>
    <scope>NUCLEOTIDE SEQUENCE [LARGE SCALE GENOMIC DNA]</scope>
    <source>
        <strain evidence="13 14">NS12-5</strain>
    </source>
</reference>
<sequence>MLGALRRRWGSVPSRREPASPEGLIHPADLPTRPGPEGRAAAAAPRTTRPTPRQALSDRRLRPGDLELLGAVQAAQRTESHPRVTGAIYLMLATVVLATAWASLTHIEMVTRAEARVVPEGREQIVASLEGGILRELLVHDGDQVRRGQVLARLDPTRFESQQNEGEAKRLALLATQARLKAEASGRALVFPAELAEHPELQATEREAYQDRRQVLDEASAASRHSIALVRRELDMSEALSRKGLMSDVEVMRLRRQIGEMRQQADERRGRFRQEASTQLLQVQSELAQLAQQQVARDDAVRRTELVSPVDGLVKNIRTRTPGGVVAAGAPVLEIVPVGQRLLVEARIKPGEIGFVHVGQKAEIKLAAYDYNLYGGLEGTVENISPDVLGDAERANGGPDATWFRALVRVERSTLRGPDGTLAVQPGMTGSVEINTGQRTVLEFVLRPLLKAREAFRER</sequence>
<gene>
    <name evidence="13" type="ORF">M0L44_20795</name>
</gene>
<dbReference type="Gene3D" id="2.40.50.100">
    <property type="match status" value="1"/>
</dbReference>
<evidence type="ECO:0000256" key="7">
    <source>
        <dbReference type="ARBA" id="ARBA00022989"/>
    </source>
</evidence>
<feature type="domain" description="AprE-like beta-barrel" evidence="12">
    <location>
        <begin position="342"/>
        <end position="437"/>
    </location>
</feature>
<evidence type="ECO:0000256" key="6">
    <source>
        <dbReference type="ARBA" id="ARBA00022692"/>
    </source>
</evidence>
<evidence type="ECO:0000259" key="11">
    <source>
        <dbReference type="Pfam" id="PF25917"/>
    </source>
</evidence>
<keyword evidence="4 9" id="KW-1003">Cell membrane</keyword>
<protein>
    <recommendedName>
        <fullName evidence="9">Membrane fusion protein (MFP) family protein</fullName>
    </recommendedName>
</protein>
<evidence type="ECO:0000256" key="3">
    <source>
        <dbReference type="ARBA" id="ARBA00022448"/>
    </source>
</evidence>
<keyword evidence="6" id="KW-0812">Transmembrane</keyword>
<keyword evidence="5 9" id="KW-0997">Cell inner membrane</keyword>
<feature type="compositionally biased region" description="Low complexity" evidence="10">
    <location>
        <begin position="31"/>
        <end position="53"/>
    </location>
</feature>
<evidence type="ECO:0000313" key="13">
    <source>
        <dbReference type="EMBL" id="MCO5979144.1"/>
    </source>
</evidence>
<dbReference type="NCBIfam" id="TIGR01843">
    <property type="entry name" value="type_I_hlyD"/>
    <property type="match status" value="1"/>
</dbReference>